<feature type="region of interest" description="Disordered" evidence="5">
    <location>
        <begin position="15"/>
        <end position="39"/>
    </location>
</feature>
<dbReference type="GO" id="GO:0003684">
    <property type="term" value="F:damaged DNA binding"/>
    <property type="evidence" value="ECO:0007669"/>
    <property type="project" value="TreeGrafter"/>
</dbReference>
<evidence type="ECO:0000313" key="7">
    <source>
        <dbReference type="EMBL" id="KAK7846918.1"/>
    </source>
</evidence>
<dbReference type="EMBL" id="PKMF04000148">
    <property type="protein sequence ID" value="KAK7846918.1"/>
    <property type="molecule type" value="Genomic_DNA"/>
</dbReference>
<feature type="coiled-coil region" evidence="4">
    <location>
        <begin position="354"/>
        <end position="546"/>
    </location>
</feature>
<evidence type="ECO:0000259" key="6">
    <source>
        <dbReference type="Pfam" id="PF08573"/>
    </source>
</evidence>
<gene>
    <name evidence="7" type="primary">GR1_3</name>
    <name evidence="7" type="ORF">CFP56_007289</name>
</gene>
<dbReference type="InterPro" id="IPR033316">
    <property type="entry name" value="RBBP8-like"/>
</dbReference>
<protein>
    <submittedName>
        <fullName evidence="7">Protein gamma response 1</fullName>
    </submittedName>
</protein>
<dbReference type="PANTHER" id="PTHR15107">
    <property type="entry name" value="RETINOBLASTOMA BINDING PROTEIN 8"/>
    <property type="match status" value="1"/>
</dbReference>
<evidence type="ECO:0000256" key="3">
    <source>
        <dbReference type="ARBA" id="ARBA00023242"/>
    </source>
</evidence>
<organism evidence="7 8">
    <name type="scientific">Quercus suber</name>
    <name type="common">Cork oak</name>
    <dbReference type="NCBI Taxonomy" id="58331"/>
    <lineage>
        <taxon>Eukaryota</taxon>
        <taxon>Viridiplantae</taxon>
        <taxon>Streptophyta</taxon>
        <taxon>Embryophyta</taxon>
        <taxon>Tracheophyta</taxon>
        <taxon>Spermatophyta</taxon>
        <taxon>Magnoliopsida</taxon>
        <taxon>eudicotyledons</taxon>
        <taxon>Gunneridae</taxon>
        <taxon>Pentapetalae</taxon>
        <taxon>rosids</taxon>
        <taxon>fabids</taxon>
        <taxon>Fagales</taxon>
        <taxon>Fagaceae</taxon>
        <taxon>Quercus</taxon>
    </lineage>
</organism>
<comment type="caution">
    <text evidence="7">The sequence shown here is derived from an EMBL/GenBank/DDBJ whole genome shotgun (WGS) entry which is preliminary data.</text>
</comment>
<dbReference type="AlphaFoldDB" id="A0AAW0L5F7"/>
<dbReference type="Proteomes" id="UP000237347">
    <property type="component" value="Unassembled WGS sequence"/>
</dbReference>
<feature type="region of interest" description="Disordered" evidence="5">
    <location>
        <begin position="601"/>
        <end position="686"/>
    </location>
</feature>
<dbReference type="GO" id="GO:0005634">
    <property type="term" value="C:nucleus"/>
    <property type="evidence" value="ECO:0007669"/>
    <property type="project" value="UniProtKB-SubCell"/>
</dbReference>
<evidence type="ECO:0000256" key="2">
    <source>
        <dbReference type="ARBA" id="ARBA00022763"/>
    </source>
</evidence>
<evidence type="ECO:0000256" key="1">
    <source>
        <dbReference type="ARBA" id="ARBA00004123"/>
    </source>
</evidence>
<feature type="coiled-coil region" evidence="4">
    <location>
        <begin position="111"/>
        <end position="138"/>
    </location>
</feature>
<dbReference type="Pfam" id="PF08573">
    <property type="entry name" value="SAE2"/>
    <property type="match status" value="1"/>
</dbReference>
<sequence>MSKYKEKLEEYESLEGKSNELQVNHGERKMAGHLPNSPKLGYPVDSGDEKYVSGLSTILVATIQEAKDRISQIEYIFCSQLYPNFQSKSKSLQKVYFEARKAAEDVWKEKENDLLIQMERLQLEKKQALEENQSLKLEMEKPSKEQEEKTNKLLANIKCQKLEIDQLGLKLKNKSKEVDEGMELHNRLIQLMAGHLPNSPKLGYPVDSGDEKYVSGLSTILVATIQEAKDRISQIEYIFCSQLYPNFQSKSKSLQKVYFEARKAAEDVWKEKENDLLIQMERLQLEKKQALEENQSLKLEMEKPSKEQEEKTNKLLANIKCQKLEIDQLGLKLKNKSKEVDEGMELHNRLIQLVQEKTSDNLNMGKQLKEYEEKTNELLAKVNGLEKKVDELQDELRIKQEKVVEGKELTKNLVEKIERLTSEISDDQQLLRENKKEKKLLMGKLEHLEDNAGRFQKELQKMTREVDEGRNLQNELLQQIDSTNTEISKNKLQLEECEKEKKLLVDKIIVNHGGRSSEVAEGNDSYEKLLQQIDTKASELQAEKKKTRHVVDLYKKLKSQYDYLRSKCGLTIDNMLPQSDSLWHNQNILTSPDLGKKIADTPVTSSDKNKMKNDICFSGSSEDEESTKLIQTSSSDSPPSGVPITSKCPSNVKSAPVAGTKRPASSWRETRSRQCQGGPDPHDDFLDTPLENIRGNLNKTLKEQENDPPVPIQKDMNFDSSDDETQDMNADRRVQKQQMPVPVAGKKDFKYVEPVRKKADRENLKGIECKQCKKFYDVVLPNDGGRDPNGNQRKLRCEHHDGVSRHRYRYAPPLTPEGFWNIGFESEMS</sequence>
<feature type="region of interest" description="Disordered" evidence="5">
    <location>
        <begin position="701"/>
        <end position="727"/>
    </location>
</feature>
<dbReference type="PANTHER" id="PTHR15107:SF0">
    <property type="entry name" value="DNA ENDONUCLEASE ACTIVATOR CTP1 C-TERMINAL DOMAIN-CONTAINING PROTEIN"/>
    <property type="match status" value="1"/>
</dbReference>
<feature type="coiled-coil region" evidence="4">
    <location>
        <begin position="273"/>
        <end position="300"/>
    </location>
</feature>
<reference evidence="7 8" key="1">
    <citation type="journal article" date="2018" name="Sci. Data">
        <title>The draft genome sequence of cork oak.</title>
        <authorList>
            <person name="Ramos A.M."/>
            <person name="Usie A."/>
            <person name="Barbosa P."/>
            <person name="Barros P.M."/>
            <person name="Capote T."/>
            <person name="Chaves I."/>
            <person name="Simoes F."/>
            <person name="Abreu I."/>
            <person name="Carrasquinho I."/>
            <person name="Faro C."/>
            <person name="Guimaraes J.B."/>
            <person name="Mendonca D."/>
            <person name="Nobrega F."/>
            <person name="Rodrigues L."/>
            <person name="Saibo N.J.M."/>
            <person name="Varela M.C."/>
            <person name="Egas C."/>
            <person name="Matos J."/>
            <person name="Miguel C.M."/>
            <person name="Oliveira M.M."/>
            <person name="Ricardo C.P."/>
            <person name="Goncalves S."/>
        </authorList>
    </citation>
    <scope>NUCLEOTIDE SEQUENCE [LARGE SCALE GENOMIC DNA]</scope>
    <source>
        <strain evidence="8">cv. HL8</strain>
    </source>
</reference>
<keyword evidence="4" id="KW-0175">Coiled coil</keyword>
<keyword evidence="3" id="KW-0539">Nucleus</keyword>
<dbReference type="GO" id="GO:0010792">
    <property type="term" value="P:DNA double-strand break processing involved in repair via single-strand annealing"/>
    <property type="evidence" value="ECO:0007669"/>
    <property type="project" value="TreeGrafter"/>
</dbReference>
<dbReference type="Gene3D" id="1.10.287.1490">
    <property type="match status" value="1"/>
</dbReference>
<accession>A0AAW0L5F7</accession>
<evidence type="ECO:0000256" key="5">
    <source>
        <dbReference type="SAM" id="MobiDB-lite"/>
    </source>
</evidence>
<proteinExistence type="predicted"/>
<keyword evidence="8" id="KW-1185">Reference proteome</keyword>
<dbReference type="InterPro" id="IPR013882">
    <property type="entry name" value="Ctp1_C"/>
</dbReference>
<name>A0AAW0L5F7_QUESU</name>
<comment type="subcellular location">
    <subcellularLocation>
        <location evidence="1">Nucleus</location>
    </subcellularLocation>
</comment>
<feature type="compositionally biased region" description="Polar residues" evidence="5">
    <location>
        <begin position="628"/>
        <end position="638"/>
    </location>
</feature>
<feature type="domain" description="DNA endonuclease activator Ctp1 C-terminal" evidence="6">
    <location>
        <begin position="796"/>
        <end position="824"/>
    </location>
</feature>
<keyword evidence="2" id="KW-0227">DNA damage</keyword>
<evidence type="ECO:0000313" key="8">
    <source>
        <dbReference type="Proteomes" id="UP000237347"/>
    </source>
</evidence>
<evidence type="ECO:0000256" key="4">
    <source>
        <dbReference type="SAM" id="Coils"/>
    </source>
</evidence>